<organism evidence="2 4">
    <name type="scientific">Shewanella morhuae</name>
    <dbReference type="NCBI Taxonomy" id="365591"/>
    <lineage>
        <taxon>Bacteria</taxon>
        <taxon>Pseudomonadati</taxon>
        <taxon>Pseudomonadota</taxon>
        <taxon>Gammaproteobacteria</taxon>
        <taxon>Alteromonadales</taxon>
        <taxon>Shewanellaceae</taxon>
        <taxon>Shewanella</taxon>
    </lineage>
</organism>
<evidence type="ECO:0008006" key="5">
    <source>
        <dbReference type="Google" id="ProtNLM"/>
    </source>
</evidence>
<evidence type="ECO:0000313" key="1">
    <source>
        <dbReference type="EMBL" id="PTA50812.1"/>
    </source>
</evidence>
<reference evidence="2 4" key="3">
    <citation type="submission" date="2018-06" db="EMBL/GenBank/DDBJ databases">
        <authorList>
            <consortium name="Pathogen Informatics"/>
            <person name="Doyle S."/>
        </authorList>
    </citation>
    <scope>NUCLEOTIDE SEQUENCE [LARGE SCALE GENOMIC DNA]</scope>
    <source>
        <strain evidence="2 4">NCTC10736</strain>
    </source>
</reference>
<proteinExistence type="predicted"/>
<reference evidence="1" key="1">
    <citation type="submission" date="2018-03" db="EMBL/GenBank/DDBJ databases">
        <authorList>
            <person name="Dailey F.E."/>
        </authorList>
    </citation>
    <scope>NUCLEOTIDE SEQUENCE</scope>
    <source>
        <strain evidence="1">CW7</strain>
    </source>
</reference>
<evidence type="ECO:0000313" key="2">
    <source>
        <dbReference type="EMBL" id="SUI75996.1"/>
    </source>
</evidence>
<dbReference type="EMBL" id="PYSG01000002">
    <property type="protein sequence ID" value="PTA50812.1"/>
    <property type="molecule type" value="Genomic_DNA"/>
</dbReference>
<dbReference type="Gene3D" id="1.10.1200.10">
    <property type="entry name" value="ACP-like"/>
    <property type="match status" value="1"/>
</dbReference>
<dbReference type="Proteomes" id="UP000255061">
    <property type="component" value="Unassembled WGS sequence"/>
</dbReference>
<dbReference type="InterPro" id="IPR036736">
    <property type="entry name" value="ACP-like_sf"/>
</dbReference>
<dbReference type="RefSeq" id="WP_107883351.1">
    <property type="nucleotide sequence ID" value="NZ_PYSG01000002.1"/>
</dbReference>
<dbReference type="Proteomes" id="UP000240506">
    <property type="component" value="Unassembled WGS sequence"/>
</dbReference>
<evidence type="ECO:0000313" key="4">
    <source>
        <dbReference type="Proteomes" id="UP000255061"/>
    </source>
</evidence>
<gene>
    <name evidence="1" type="ORF">C9I43_09980</name>
    <name evidence="2" type="ORF">NCTC10736_01795</name>
</gene>
<name>A0A380A9Z1_9GAMM</name>
<reference evidence="1 3" key="2">
    <citation type="submission" date="2018-04" db="EMBL/GenBank/DDBJ databases">
        <title>Genomic sequence of a freshwater isolate of Shewanella morhuae.</title>
        <authorList>
            <person name="Castillo D.E."/>
            <person name="Gram L."/>
        </authorList>
    </citation>
    <scope>NUCLEOTIDE SEQUENCE [LARGE SCALE GENOMIC DNA]</scope>
    <source>
        <strain evidence="1 3">CW7</strain>
    </source>
</reference>
<dbReference type="SUPFAM" id="SSF47336">
    <property type="entry name" value="ACP-like"/>
    <property type="match status" value="1"/>
</dbReference>
<evidence type="ECO:0000313" key="3">
    <source>
        <dbReference type="Proteomes" id="UP000240506"/>
    </source>
</evidence>
<protein>
    <recommendedName>
        <fullName evidence="5">Acyl carrier protein</fullName>
    </recommendedName>
</protein>
<accession>A0A380A9Z1</accession>
<dbReference type="AlphaFoldDB" id="A0A380A9Z1"/>
<keyword evidence="3" id="KW-1185">Reference proteome</keyword>
<dbReference type="EMBL" id="UGYV01000001">
    <property type="protein sequence ID" value="SUI75996.1"/>
    <property type="molecule type" value="Genomic_DNA"/>
</dbReference>
<sequence length="81" mass="9230">MTNLTTIIIEETRRIIETKGETCPDILLNYHFLNDLPMDSLDLATLIVSLEMSTGLDPFREGFKSFHTVGELIHLYEGMLT</sequence>